<evidence type="ECO:0000313" key="4">
    <source>
        <dbReference type="Proteomes" id="UP000515162"/>
    </source>
</evidence>
<organism evidence="4 5">
    <name type="scientific">Drosophila mauritiana</name>
    <name type="common">Fruit fly</name>
    <dbReference type="NCBI Taxonomy" id="7226"/>
    <lineage>
        <taxon>Eukaryota</taxon>
        <taxon>Metazoa</taxon>
        <taxon>Ecdysozoa</taxon>
        <taxon>Arthropoda</taxon>
        <taxon>Hexapoda</taxon>
        <taxon>Insecta</taxon>
        <taxon>Pterygota</taxon>
        <taxon>Neoptera</taxon>
        <taxon>Endopterygota</taxon>
        <taxon>Diptera</taxon>
        <taxon>Brachycera</taxon>
        <taxon>Muscomorpha</taxon>
        <taxon>Ephydroidea</taxon>
        <taxon>Drosophilidae</taxon>
        <taxon>Drosophila</taxon>
        <taxon>Sophophora</taxon>
    </lineage>
</organism>
<gene>
    <name evidence="5" type="primary">LOC117147740</name>
</gene>
<dbReference type="GeneID" id="117147740"/>
<evidence type="ECO:0000256" key="2">
    <source>
        <dbReference type="ARBA" id="ARBA00022525"/>
    </source>
</evidence>
<sequence length="1836" mass="207042">MISPGVCAALFSVLVLNSYIVQVRSELSAAEVAGDPSAAQLLPSSCRNGLNGSSSGPEIRLPFVDMMVRHERPLFVLREPEEDLLLLLHGHEIFQLHVATGERRLVPLGNLAGQVSGRRALGAEVVAWREFLLLAIVLDDSMEVYQLPKELLLSEDPATLLSFEPLQEFSLPGAFLQLHLLKPSGDQVLLLVASNHTRSHSKCRTFEWLDTYFNPLEEITLPAIRVLQVVGRQPLYIIFGRSLKGSQSKLVLTVYELDRNSRILQHRQALTVQAQTVQAARFHGRNCLFACSSSASASCIFFRMVDGQFVVYRKHARKDLSFRRLSATKKGHLLIGARANGEVIVFSSTRLDCYSGFQVAGEADPSGLLIHKNLRNETFLLLAYRRSSSDLIRTVQLGAVEETSNQVGAAPDEDLSVVQLHRHEFEESINALRGLLLRRRSSTENLRNLVDILKRKSAIHLDKPLHLVQQGHIGRLQLVDEHLRTPTQLKQRLEELRQRIKAIQTRRTTRSFGTGNENGEPETLKARRLRVGNLIYKGQLISGHILDNSKPPMLTIRNSPLQTKKLKANQLVTPQDFRNSSGAQIKPEETSGSECVVRHLRVELINGVQWKDFLDSLFLRSRDTSIEGRLVMQSRVRVNSLKTPLLNGLVVDRLFNLRRAQVISSNIYMSAFFAPRLEAQQVNGLNFAHDVLHRGSNDTWIKTPVRINQMSVSGDILVGTTSKWQPQPRQLDDPMEQRLQQYYTGRVTIRGSLTVRNVLRDTANSLIVLGNQSLARKDIQSTYLLDHTPQNLTNLTFGHARVSVPSMTTSYIEGHPVRDHLLSGGQQNIHTHPNNTLHIIFMNATILGNVICRDYSSRLAEIAKDAVSHGDVVNITGHKHFQAPLTVQALQANEINGVPVSEIVLKSNTTQNFTGTKTFARVVVANDINVHDHLNVSHLNGLPLQQLLGHDISLQRLELTEIPHLENLHFRRLNGLPFDELLSKISEDGQQPLLLHKQLLIEGNVRFDKALQVQNINGIQWDEYLDRLVRSDSNAEIRGKMTFMADVQINDALQTPHINNLDLSSLLDNTLLRMTPQQISGAYTFDRMMATNVDVNRINGVPKEEFIDTRKDLELKGDIYLKQLNINGSLKCPFVNEAVLKDIKQRVEQVQQLPWRNLIVTGDALWDGEEQSQSQLDYLRQHAVRREGNQTISGHVLLKKPYLKDIQSKQSLPIDLNFTYLAEDALLRRSPTNETQVITAPQELLGLVRANTLHLEQDAHFELVNGIDIRRFNASLYRLSSGEAIAADLHFHQAPKIGKLQLEYPEVNGAPIESIYQQGKGQSWPPVTFKNLLVEQDLNLKTVNNMNLDYFLQHRIPLKGDALEVFGSLTFEHLQLGGKPLLRSINGIQLDNLVFRHNNRTQSITGAKTFRGGVEFTGPGHVMNLNGRELSESFRGSIFRNKDYNIDSLVLDKALFPGGLVLAGLQSQIPNRMRAMEVQSNPLEELQELLALGNQSSSRRLLYLDHDTEGLESTWVKGPFKGSSELQVSLPLGYSAPCQRRTLQAKLLIPERRVLLANSSVSNQLMRLHSGDIRVKVQNHCHRPARRLRSRIRISCRNETHTLGMRQSVEAMELLEMGEMVLLLLGTDEEVRVLRLKRSNCSLTDWQSLLPADGRLMKLVRMGVESRQDLILTSGMSNHRPVLAIHCRDPLNHNFKMLQLIQGSYDLAEMQGNQLLVSCLGCRHIAIFKRNSHSAEIHFEPIQQLSFQERIQQLTPFKVGDEQYLLVVTQPEEEHFYLFSYNQVGGWQQRTFGIKKQDQWAWSLVKSGQILESAETPILLLCGKKGECSLVKALLG</sequence>
<dbReference type="InterPro" id="IPR051666">
    <property type="entry name" value="SP_Capacitation_Regulator"/>
</dbReference>
<dbReference type="RefSeq" id="XP_033170630.1">
    <property type="nucleotide sequence ID" value="XM_033314739.1"/>
</dbReference>
<evidence type="ECO:0000256" key="3">
    <source>
        <dbReference type="SAM" id="SignalP"/>
    </source>
</evidence>
<feature type="signal peptide" evidence="3">
    <location>
        <begin position="1"/>
        <end position="25"/>
    </location>
</feature>
<protein>
    <submittedName>
        <fullName evidence="5">Uncharacterized protein LOC117147740</fullName>
    </submittedName>
</protein>
<keyword evidence="4" id="KW-1185">Reference proteome</keyword>
<keyword evidence="3" id="KW-0732">Signal</keyword>
<accession>A0A6P8KLQ8</accession>
<dbReference type="PANTHER" id="PTHR22918:SF6">
    <property type="entry name" value="EG:8D8.1 PROTEIN-RELATED"/>
    <property type="match status" value="1"/>
</dbReference>
<dbReference type="CTD" id="45994"/>
<evidence type="ECO:0000256" key="1">
    <source>
        <dbReference type="ARBA" id="ARBA00004613"/>
    </source>
</evidence>
<evidence type="ECO:0000313" key="5">
    <source>
        <dbReference type="RefSeq" id="XP_033170630.1"/>
    </source>
</evidence>
<name>A0A6P8KLQ8_DROMA</name>
<comment type="subcellular location">
    <subcellularLocation>
        <location evidence="1">Secreted</location>
    </subcellularLocation>
</comment>
<dbReference type="Proteomes" id="UP000515162">
    <property type="component" value="Chromosome X"/>
</dbReference>
<feature type="chain" id="PRO_5027669957" evidence="3">
    <location>
        <begin position="26"/>
        <end position="1836"/>
    </location>
</feature>
<reference evidence="5" key="1">
    <citation type="submission" date="2025-08" db="UniProtKB">
        <authorList>
            <consortium name="RefSeq"/>
        </authorList>
    </citation>
    <scope>IDENTIFICATION</scope>
    <source>
        <strain evidence="5">Mau12</strain>
        <tissue evidence="5">Whole Body</tissue>
    </source>
</reference>
<dbReference type="GO" id="GO:0009986">
    <property type="term" value="C:cell surface"/>
    <property type="evidence" value="ECO:0007669"/>
    <property type="project" value="TreeGrafter"/>
</dbReference>
<dbReference type="GO" id="GO:0005576">
    <property type="term" value="C:extracellular region"/>
    <property type="evidence" value="ECO:0007669"/>
    <property type="project" value="UniProtKB-SubCell"/>
</dbReference>
<keyword evidence="2" id="KW-0964">Secreted</keyword>
<dbReference type="PANTHER" id="PTHR22918">
    <property type="entry name" value="SEMINAL PLASMA PROTEIN"/>
    <property type="match status" value="1"/>
</dbReference>
<dbReference type="GO" id="GO:0008201">
    <property type="term" value="F:heparin binding"/>
    <property type="evidence" value="ECO:0007669"/>
    <property type="project" value="TreeGrafter"/>
</dbReference>
<proteinExistence type="predicted"/>